<dbReference type="GeneID" id="301143635"/>
<sequence>MTKKFNKGSGNQNSPQLHGQVPVSGDNNKGNKRNKEKTER</sequence>
<name>A0ABU6P1N2_9BACI</name>
<feature type="compositionally biased region" description="Polar residues" evidence="1">
    <location>
        <begin position="8"/>
        <end position="17"/>
    </location>
</feature>
<keyword evidence="3" id="KW-1185">Reference proteome</keyword>
<comment type="caution">
    <text evidence="2">The sequence shown here is derived from an EMBL/GenBank/DDBJ whole genome shotgun (WGS) entry which is preliminary data.</text>
</comment>
<evidence type="ECO:0000256" key="1">
    <source>
        <dbReference type="SAM" id="MobiDB-lite"/>
    </source>
</evidence>
<feature type="compositionally biased region" description="Basic residues" evidence="1">
    <location>
        <begin position="30"/>
        <end position="40"/>
    </location>
</feature>
<reference evidence="2 3" key="1">
    <citation type="submission" date="2023-03" db="EMBL/GenBank/DDBJ databases">
        <title>Bacillus Genome Sequencing.</title>
        <authorList>
            <person name="Dunlap C."/>
        </authorList>
    </citation>
    <scope>NUCLEOTIDE SEQUENCE [LARGE SCALE GENOMIC DNA]</scope>
    <source>
        <strain evidence="2 3">NRS-1717</strain>
    </source>
</reference>
<evidence type="ECO:0000313" key="2">
    <source>
        <dbReference type="EMBL" id="MED4403260.1"/>
    </source>
</evidence>
<feature type="region of interest" description="Disordered" evidence="1">
    <location>
        <begin position="1"/>
        <end position="40"/>
    </location>
</feature>
<proteinExistence type="predicted"/>
<evidence type="ECO:0000313" key="3">
    <source>
        <dbReference type="Proteomes" id="UP001342826"/>
    </source>
</evidence>
<protein>
    <recommendedName>
        <fullName evidence="4">Small acid-soluble spore protein P</fullName>
    </recommendedName>
</protein>
<dbReference type="Proteomes" id="UP001342826">
    <property type="component" value="Unassembled WGS sequence"/>
</dbReference>
<evidence type="ECO:0008006" key="4">
    <source>
        <dbReference type="Google" id="ProtNLM"/>
    </source>
</evidence>
<gene>
    <name evidence="2" type="ORF">P9271_18280</name>
</gene>
<accession>A0ABU6P1N2</accession>
<dbReference type="EMBL" id="JARTFS010000013">
    <property type="protein sequence ID" value="MED4403260.1"/>
    <property type="molecule type" value="Genomic_DNA"/>
</dbReference>
<dbReference type="RefSeq" id="WP_268874862.1">
    <property type="nucleotide sequence ID" value="NZ_JARTFQ010000004.1"/>
</dbReference>
<organism evidence="2 3">
    <name type="scientific">Metabacillus fastidiosus</name>
    <dbReference type="NCBI Taxonomy" id="1458"/>
    <lineage>
        <taxon>Bacteria</taxon>
        <taxon>Bacillati</taxon>
        <taxon>Bacillota</taxon>
        <taxon>Bacilli</taxon>
        <taxon>Bacillales</taxon>
        <taxon>Bacillaceae</taxon>
        <taxon>Metabacillus</taxon>
    </lineage>
</organism>